<dbReference type="OrthoDB" id="3800749at2759"/>
<evidence type="ECO:0000313" key="1">
    <source>
        <dbReference type="EMBL" id="KAF2876908.1"/>
    </source>
</evidence>
<protein>
    <recommendedName>
        <fullName evidence="3">SRR1-like domain-containing protein</fullName>
    </recommendedName>
</protein>
<evidence type="ECO:0008006" key="3">
    <source>
        <dbReference type="Google" id="ProtNLM"/>
    </source>
</evidence>
<evidence type="ECO:0000313" key="2">
    <source>
        <dbReference type="Proteomes" id="UP000481861"/>
    </source>
</evidence>
<keyword evidence="2" id="KW-1185">Reference proteome</keyword>
<gene>
    <name evidence="1" type="ORF">BDV95DRAFT_589561</name>
</gene>
<proteinExistence type="predicted"/>
<dbReference type="PANTHER" id="PTHR42080:SF1">
    <property type="entry name" value="SRR1-LIKE DOMAIN-CONTAINING PROTEIN"/>
    <property type="match status" value="1"/>
</dbReference>
<dbReference type="AlphaFoldDB" id="A0A7C8IDW8"/>
<organism evidence="1 2">
    <name type="scientific">Massariosphaeria phaeospora</name>
    <dbReference type="NCBI Taxonomy" id="100035"/>
    <lineage>
        <taxon>Eukaryota</taxon>
        <taxon>Fungi</taxon>
        <taxon>Dikarya</taxon>
        <taxon>Ascomycota</taxon>
        <taxon>Pezizomycotina</taxon>
        <taxon>Dothideomycetes</taxon>
        <taxon>Pleosporomycetidae</taxon>
        <taxon>Pleosporales</taxon>
        <taxon>Pleosporales incertae sedis</taxon>
        <taxon>Massariosphaeria</taxon>
    </lineage>
</organism>
<comment type="caution">
    <text evidence="1">The sequence shown here is derived from an EMBL/GenBank/DDBJ whole genome shotgun (WGS) entry which is preliminary data.</text>
</comment>
<sequence>MDRNSADSTRGTFSGLLTPEMLEKFYKDLDDRRIYSIRRIRFAHEQMEKFTRNHSSFVLQDINGKEQSLVCPNLVTDLENSPTQKLMIQYNTYAALADSSLITRDEWLFRWLPVKILVFFSDEYFSRQPPAYDYELEKKLEKDASYWNKHPEINAFLPKLKVNASKSTKVKKIVGLCVGQVGLSGYTDEHLRFSVYAKHLLAFDTAICLEQEYSESRTIKIHLYNPHYSDQDKIVLQKDGGKRVVIEESAPDILAMIDADTLVFAQDTEIWPWRQVIADITSGFNGPAAIFCTRIPFTGRPSSEDWNDFYESQDHNEARGGSVNRHVVAMFKRYTEIDCSQYHYLVPVGYMKPKPTEEAKP</sequence>
<reference evidence="1 2" key="1">
    <citation type="submission" date="2020-01" db="EMBL/GenBank/DDBJ databases">
        <authorList>
            <consortium name="DOE Joint Genome Institute"/>
            <person name="Haridas S."/>
            <person name="Albert R."/>
            <person name="Binder M."/>
            <person name="Bloem J."/>
            <person name="Labutti K."/>
            <person name="Salamov A."/>
            <person name="Andreopoulos B."/>
            <person name="Baker S.E."/>
            <person name="Barry K."/>
            <person name="Bills G."/>
            <person name="Bluhm B.H."/>
            <person name="Cannon C."/>
            <person name="Castanera R."/>
            <person name="Culley D.E."/>
            <person name="Daum C."/>
            <person name="Ezra D."/>
            <person name="Gonzalez J.B."/>
            <person name="Henrissat B."/>
            <person name="Kuo A."/>
            <person name="Liang C."/>
            <person name="Lipzen A."/>
            <person name="Lutzoni F."/>
            <person name="Magnuson J."/>
            <person name="Mondo S."/>
            <person name="Nolan M."/>
            <person name="Ohm R."/>
            <person name="Pangilinan J."/>
            <person name="Park H.-J.H."/>
            <person name="Ramirez L."/>
            <person name="Alfaro M."/>
            <person name="Sun H."/>
            <person name="Tritt A."/>
            <person name="Yoshinaga Y."/>
            <person name="Zwiers L.-H.L."/>
            <person name="Turgeon B.G."/>
            <person name="Goodwin S.B."/>
            <person name="Spatafora J.W."/>
            <person name="Crous P.W."/>
            <person name="Grigoriev I.V."/>
        </authorList>
    </citation>
    <scope>NUCLEOTIDE SEQUENCE [LARGE SCALE GENOMIC DNA]</scope>
    <source>
        <strain evidence="1 2">CBS 611.86</strain>
    </source>
</reference>
<dbReference type="EMBL" id="JAADJZ010000002">
    <property type="protein sequence ID" value="KAF2876908.1"/>
    <property type="molecule type" value="Genomic_DNA"/>
</dbReference>
<dbReference type="Proteomes" id="UP000481861">
    <property type="component" value="Unassembled WGS sequence"/>
</dbReference>
<dbReference type="PANTHER" id="PTHR42080">
    <property type="entry name" value="SRR1 DOMAIN-CONTAINING PROTEIN"/>
    <property type="match status" value="1"/>
</dbReference>
<name>A0A7C8IDW8_9PLEO</name>
<accession>A0A7C8IDW8</accession>